<name>A0ABW3TEP2_9RHOB</name>
<feature type="transmembrane region" description="Helical" evidence="1">
    <location>
        <begin position="211"/>
        <end position="232"/>
    </location>
</feature>
<dbReference type="EMBL" id="JBHTKR010000004">
    <property type="protein sequence ID" value="MFD1194956.1"/>
    <property type="molecule type" value="Genomic_DNA"/>
</dbReference>
<feature type="transmembrane region" description="Helical" evidence="1">
    <location>
        <begin position="93"/>
        <end position="112"/>
    </location>
</feature>
<evidence type="ECO:0000313" key="2">
    <source>
        <dbReference type="EMBL" id="MFD1194956.1"/>
    </source>
</evidence>
<feature type="transmembrane region" description="Helical" evidence="1">
    <location>
        <begin position="35"/>
        <end position="55"/>
    </location>
</feature>
<keyword evidence="3" id="KW-1185">Reference proteome</keyword>
<feature type="transmembrane region" description="Helical" evidence="1">
    <location>
        <begin position="61"/>
        <end position="86"/>
    </location>
</feature>
<sequence length="266" mass="26617">MTDPSIWAEFIARMVGTAFVVIAISWVSVRLGPRIGGVVVGLPIVLAPGLGFMLLDQPAAFVASAAAGALFSLAATQVFLLVFVAMSVASGPFLSVAAAGLAWLVLALPFAFLPHDPLTGAVLFAAVTLAARRIGRRWVAGPVARAAGTRWGLLVLRGLLAGVLVGAVTLGAAVLGAGLSGALMAFPVGFTVIAVSLHLDHGGRFAGQTAYAGLGGLSSLAVFCLGLALLAGLLPAGLAFALALAASVMVTLVMTQVAGRSRPGQA</sequence>
<gene>
    <name evidence="2" type="ORF">ACFQ3C_09765</name>
</gene>
<organism evidence="2 3">
    <name type="scientific">Seohaeicola saemankumensis</name>
    <dbReference type="NCBI Taxonomy" id="481181"/>
    <lineage>
        <taxon>Bacteria</taxon>
        <taxon>Pseudomonadati</taxon>
        <taxon>Pseudomonadota</taxon>
        <taxon>Alphaproteobacteria</taxon>
        <taxon>Rhodobacterales</taxon>
        <taxon>Roseobacteraceae</taxon>
        <taxon>Seohaeicola</taxon>
    </lineage>
</organism>
<feature type="transmembrane region" description="Helical" evidence="1">
    <location>
        <begin position="118"/>
        <end position="134"/>
    </location>
</feature>
<keyword evidence="1" id="KW-0812">Transmembrane</keyword>
<reference evidence="3" key="1">
    <citation type="journal article" date="2019" name="Int. J. Syst. Evol. Microbiol.">
        <title>The Global Catalogue of Microorganisms (GCM) 10K type strain sequencing project: providing services to taxonomists for standard genome sequencing and annotation.</title>
        <authorList>
            <consortium name="The Broad Institute Genomics Platform"/>
            <consortium name="The Broad Institute Genome Sequencing Center for Infectious Disease"/>
            <person name="Wu L."/>
            <person name="Ma J."/>
        </authorList>
    </citation>
    <scope>NUCLEOTIDE SEQUENCE [LARGE SCALE GENOMIC DNA]</scope>
    <source>
        <strain evidence="3">CCUG 55328</strain>
    </source>
</reference>
<proteinExistence type="predicted"/>
<dbReference type="RefSeq" id="WP_380791174.1">
    <property type="nucleotide sequence ID" value="NZ_JBHTKR010000004.1"/>
</dbReference>
<feature type="transmembrane region" description="Helical" evidence="1">
    <location>
        <begin position="154"/>
        <end position="175"/>
    </location>
</feature>
<keyword evidence="1" id="KW-1133">Transmembrane helix</keyword>
<comment type="caution">
    <text evidence="2">The sequence shown here is derived from an EMBL/GenBank/DDBJ whole genome shotgun (WGS) entry which is preliminary data.</text>
</comment>
<evidence type="ECO:0000313" key="3">
    <source>
        <dbReference type="Proteomes" id="UP001597151"/>
    </source>
</evidence>
<feature type="transmembrane region" description="Helical" evidence="1">
    <location>
        <begin position="238"/>
        <end position="259"/>
    </location>
</feature>
<evidence type="ECO:0000256" key="1">
    <source>
        <dbReference type="SAM" id="Phobius"/>
    </source>
</evidence>
<keyword evidence="1" id="KW-0472">Membrane</keyword>
<dbReference type="Proteomes" id="UP001597151">
    <property type="component" value="Unassembled WGS sequence"/>
</dbReference>
<protein>
    <submittedName>
        <fullName evidence="2">Uncharacterized protein</fullName>
    </submittedName>
</protein>
<accession>A0ABW3TEP2</accession>
<feature type="transmembrane region" description="Helical" evidence="1">
    <location>
        <begin position="181"/>
        <end position="199"/>
    </location>
</feature>
<feature type="transmembrane region" description="Helical" evidence="1">
    <location>
        <begin position="6"/>
        <end position="28"/>
    </location>
</feature>